<reference evidence="1 2" key="1">
    <citation type="journal article" date="2021" name="Front. Genet.">
        <title>Chromosome-Level Genome Assembly Reveals Significant Gene Expansion in the Toll and IMD Signaling Pathways of Dendrolimus kikuchii.</title>
        <authorList>
            <person name="Zhou J."/>
            <person name="Wu P."/>
            <person name="Xiong Z."/>
            <person name="Liu N."/>
            <person name="Zhao N."/>
            <person name="Ji M."/>
            <person name="Qiu Y."/>
            <person name="Yang B."/>
        </authorList>
    </citation>
    <scope>NUCLEOTIDE SEQUENCE [LARGE SCALE GENOMIC DNA]</scope>
    <source>
        <strain evidence="1">Ann1</strain>
    </source>
</reference>
<comment type="caution">
    <text evidence="1">The sequence shown here is derived from an EMBL/GenBank/DDBJ whole genome shotgun (WGS) entry which is preliminary data.</text>
</comment>
<protein>
    <submittedName>
        <fullName evidence="1">Uncharacterized protein</fullName>
    </submittedName>
</protein>
<sequence>MSNNRFPTSSISIDIGLPLSSNDPPPIDSYHEETEEEFFKDCTADGDFNAAPELSLIKDMLDLVHASDISDKDEDDEEDDIVITKLNPTAPAFISKPDIPKKRKNRNVAISSLLEAIGEAKPDPVVGKPVNESKNPTDFKVFNNSGVSKGNIIVTNLNIEDKENIERSNENTRVIDQKHSKDVVKSPHKYINHVVDQYSTVNNHKAATDLKERKPAAFISKGDTTSSKTDYSVDDEKEKTTLNVNHLLKSQFMSSLKTNPSKMFKKKDKSGRTSSKTCLSSNSSSCEESYKPSGLANEYYQKYLERNIVKEEVKLDLWTKAEQQMKEIDARMKLEAEQITKESLLESPSTSSSTTQERDSQELLGAHLYKLPFHRHIWTDECLVCEMMEKHKHDVKSMKDCPHLLEPPSYLTDKDEEDVS</sequence>
<dbReference type="Proteomes" id="UP000824533">
    <property type="component" value="Linkage Group LG12"/>
</dbReference>
<proteinExistence type="predicted"/>
<name>A0ACC1D171_9NEOP</name>
<accession>A0ACC1D171</accession>
<keyword evidence="2" id="KW-1185">Reference proteome</keyword>
<organism evidence="1 2">
    <name type="scientific">Dendrolimus kikuchii</name>
    <dbReference type="NCBI Taxonomy" id="765133"/>
    <lineage>
        <taxon>Eukaryota</taxon>
        <taxon>Metazoa</taxon>
        <taxon>Ecdysozoa</taxon>
        <taxon>Arthropoda</taxon>
        <taxon>Hexapoda</taxon>
        <taxon>Insecta</taxon>
        <taxon>Pterygota</taxon>
        <taxon>Neoptera</taxon>
        <taxon>Endopterygota</taxon>
        <taxon>Lepidoptera</taxon>
        <taxon>Glossata</taxon>
        <taxon>Ditrysia</taxon>
        <taxon>Bombycoidea</taxon>
        <taxon>Lasiocampidae</taxon>
        <taxon>Dendrolimus</taxon>
    </lineage>
</organism>
<evidence type="ECO:0000313" key="1">
    <source>
        <dbReference type="EMBL" id="KAJ0177485.1"/>
    </source>
</evidence>
<evidence type="ECO:0000313" key="2">
    <source>
        <dbReference type="Proteomes" id="UP000824533"/>
    </source>
</evidence>
<dbReference type="EMBL" id="CM034398">
    <property type="protein sequence ID" value="KAJ0177485.1"/>
    <property type="molecule type" value="Genomic_DNA"/>
</dbReference>
<gene>
    <name evidence="1" type="ORF">K1T71_007494</name>
</gene>